<dbReference type="InterPro" id="IPR040225">
    <property type="entry name" value="GIL1-like"/>
</dbReference>
<feature type="coiled-coil region" evidence="1">
    <location>
        <begin position="167"/>
        <end position="201"/>
    </location>
</feature>
<dbReference type="InterPro" id="IPR006943">
    <property type="entry name" value="DUF641_pln"/>
</dbReference>
<evidence type="ECO:0000259" key="2">
    <source>
        <dbReference type="Pfam" id="PF04859"/>
    </source>
</evidence>
<evidence type="ECO:0008006" key="6">
    <source>
        <dbReference type="Google" id="ProtNLM"/>
    </source>
</evidence>
<sequence>MSVKSRSVQGMEHVATKPSKASSNITEMVSKFAKVCKLRSIGVFSNEYPNHQHYHSNPKSVGWSAGEDGSDATEETECDGVRIHPQPAAVPGKSNVCGDKDVSEMLDIVSALKFAYVQLQEAHVPYDAEKIVAADEMVVSRLEALCNIKREYKEKQFKKAKLVASHLECVKAEIEVNERLLEKLKSQNRERDAEIVSLQQKLHDLDLGNKILLEKIKQNSLERKNARVLDVAMFEESFRNALKSIHDFAKPVISLMKAAGWDLDMAASAIENGVVYMKRSHKKYAFDAYIARRMFHGISLSSYNVDDVMRFDDPNDYLISNRSSGFANFCGKKYLFVVHPIMEMSFFGNLDQRMLVLSGMHPRTPFYQLFARMAKWVWILQGIATSIDPKAEMFTVNRGSKFSNAYMESVEEGQEGETAKGGLSNCKVEFMVMPGFKLGEKVVKSHNYELEC</sequence>
<dbReference type="EMBL" id="JAKUCV010001538">
    <property type="protein sequence ID" value="KAJ4845909.1"/>
    <property type="molecule type" value="Genomic_DNA"/>
</dbReference>
<dbReference type="Pfam" id="PF04859">
    <property type="entry name" value="DUF641"/>
    <property type="match status" value="1"/>
</dbReference>
<accession>A0A9Q0JLC6</accession>
<dbReference type="Proteomes" id="UP001141552">
    <property type="component" value="Unassembled WGS sequence"/>
</dbReference>
<dbReference type="PANTHER" id="PTHR31161">
    <property type="entry name" value="PROTEIN GRAVITROPIC IN THE LIGHT 1"/>
    <property type="match status" value="1"/>
</dbReference>
<keyword evidence="5" id="KW-1185">Reference proteome</keyword>
<organism evidence="4 5">
    <name type="scientific">Turnera subulata</name>
    <dbReference type="NCBI Taxonomy" id="218843"/>
    <lineage>
        <taxon>Eukaryota</taxon>
        <taxon>Viridiplantae</taxon>
        <taxon>Streptophyta</taxon>
        <taxon>Embryophyta</taxon>
        <taxon>Tracheophyta</taxon>
        <taxon>Spermatophyta</taxon>
        <taxon>Magnoliopsida</taxon>
        <taxon>eudicotyledons</taxon>
        <taxon>Gunneridae</taxon>
        <taxon>Pentapetalae</taxon>
        <taxon>rosids</taxon>
        <taxon>fabids</taxon>
        <taxon>Malpighiales</taxon>
        <taxon>Passifloraceae</taxon>
        <taxon>Turnera</taxon>
    </lineage>
</organism>
<dbReference type="AlphaFoldDB" id="A0A9Q0JLC6"/>
<proteinExistence type="predicted"/>
<evidence type="ECO:0000256" key="1">
    <source>
        <dbReference type="SAM" id="Coils"/>
    </source>
</evidence>
<dbReference type="GO" id="GO:0009959">
    <property type="term" value="P:negative gravitropism"/>
    <property type="evidence" value="ECO:0007669"/>
    <property type="project" value="InterPro"/>
</dbReference>
<reference evidence="4" key="2">
    <citation type="journal article" date="2023" name="Plants (Basel)">
        <title>Annotation of the Turnera subulata (Passifloraceae) Draft Genome Reveals the S-Locus Evolved after the Divergence of Turneroideae from Passifloroideae in a Stepwise Manner.</title>
        <authorList>
            <person name="Henning P.M."/>
            <person name="Roalson E.H."/>
            <person name="Mir W."/>
            <person name="McCubbin A.G."/>
            <person name="Shore J.S."/>
        </authorList>
    </citation>
    <scope>NUCLEOTIDE SEQUENCE</scope>
    <source>
        <strain evidence="4">F60SS</strain>
    </source>
</reference>
<evidence type="ECO:0000259" key="3">
    <source>
        <dbReference type="Pfam" id="PF24994"/>
    </source>
</evidence>
<evidence type="ECO:0000313" key="4">
    <source>
        <dbReference type="EMBL" id="KAJ4845909.1"/>
    </source>
</evidence>
<keyword evidence="1" id="KW-0175">Coiled coil</keyword>
<evidence type="ECO:0000313" key="5">
    <source>
        <dbReference type="Proteomes" id="UP001141552"/>
    </source>
</evidence>
<gene>
    <name evidence="4" type="ORF">Tsubulata_025754</name>
</gene>
<protein>
    <recommendedName>
        <fullName evidence="6">DUF641 domain-containing protein</fullName>
    </recommendedName>
</protein>
<dbReference type="InterPro" id="IPR056813">
    <property type="entry name" value="GIL1_IRKI_C"/>
</dbReference>
<dbReference type="GO" id="GO:0009639">
    <property type="term" value="P:response to red or far red light"/>
    <property type="evidence" value="ECO:0007669"/>
    <property type="project" value="InterPro"/>
</dbReference>
<name>A0A9Q0JLC6_9ROSI</name>
<dbReference type="Pfam" id="PF24994">
    <property type="entry name" value="GIL1_IRKI_C"/>
    <property type="match status" value="1"/>
</dbReference>
<feature type="domain" description="GIL1/IRKI C-terminal" evidence="3">
    <location>
        <begin position="393"/>
        <end position="446"/>
    </location>
</feature>
<comment type="caution">
    <text evidence="4">The sequence shown here is derived from an EMBL/GenBank/DDBJ whole genome shotgun (WGS) entry which is preliminary data.</text>
</comment>
<reference evidence="4" key="1">
    <citation type="submission" date="2022-02" db="EMBL/GenBank/DDBJ databases">
        <authorList>
            <person name="Henning P.M."/>
            <person name="McCubbin A.G."/>
            <person name="Shore J.S."/>
        </authorList>
    </citation>
    <scope>NUCLEOTIDE SEQUENCE</scope>
    <source>
        <strain evidence="4">F60SS</strain>
        <tissue evidence="4">Leaves</tissue>
    </source>
</reference>
<dbReference type="OrthoDB" id="1915848at2759"/>
<feature type="domain" description="DUF641" evidence="2">
    <location>
        <begin position="99"/>
        <end position="212"/>
    </location>
</feature>